<dbReference type="InterPro" id="IPR000994">
    <property type="entry name" value="Pept_M24"/>
</dbReference>
<organism evidence="3 4">
    <name type="scientific">Sulfoacidibacillus thermotolerans</name>
    <name type="common">Acidibacillus sulfuroxidans</name>
    <dbReference type="NCBI Taxonomy" id="1765684"/>
    <lineage>
        <taxon>Bacteria</taxon>
        <taxon>Bacillati</taxon>
        <taxon>Bacillota</taxon>
        <taxon>Bacilli</taxon>
        <taxon>Bacillales</taxon>
        <taxon>Alicyclobacillaceae</taxon>
        <taxon>Sulfoacidibacillus</taxon>
    </lineage>
</organism>
<sequence length="357" mass="39626">MHRRVAQLLEEYALDAIVLQTRANFSWLTGGRDNHIVNASETGVASLVVFPDRIVCVTTSMEERRIREEEIGALDIEIISGDWTVGIQPLYERLFKGKKIGADTLLAGTTDVTAPLARARRPFTALQIKQYRAVSQLAVQVLEETGKSLLPGMQEHAIAARISANVMALGASPIVTLVATDDRILRYRHPIPTVQVLQRDAMLVLCAQKYGLVANVTRFVHVGRIAPELRDRQERCTMIDVKMNAATRPGVRVGDVVATGLKAYAEAGYPDDWKLLHQGGPTGYFSREYFATLDSDDVIQEGEAYAWNPALAGFKSEDTLLVGAYHNEFLTHSGNWVYQSISYNGEVFQRPIILEVE</sequence>
<evidence type="ECO:0000259" key="2">
    <source>
        <dbReference type="Pfam" id="PF01321"/>
    </source>
</evidence>
<dbReference type="Gene3D" id="3.40.350.10">
    <property type="entry name" value="Creatinase/prolidase N-terminal domain"/>
    <property type="match status" value="1"/>
</dbReference>
<dbReference type="InterPro" id="IPR036005">
    <property type="entry name" value="Creatinase/aminopeptidase-like"/>
</dbReference>
<dbReference type="InterPro" id="IPR000587">
    <property type="entry name" value="Creatinase_N"/>
</dbReference>
<accession>A0A2U3DBC3</accession>
<dbReference type="InterPro" id="IPR029149">
    <property type="entry name" value="Creatin/AminoP/Spt16_N"/>
</dbReference>
<dbReference type="PANTHER" id="PTHR46112">
    <property type="entry name" value="AMINOPEPTIDASE"/>
    <property type="match status" value="1"/>
</dbReference>
<keyword evidence="4" id="KW-1185">Reference proteome</keyword>
<evidence type="ECO:0000259" key="1">
    <source>
        <dbReference type="Pfam" id="PF00557"/>
    </source>
</evidence>
<evidence type="ECO:0000313" key="4">
    <source>
        <dbReference type="Proteomes" id="UP000245380"/>
    </source>
</evidence>
<dbReference type="Pfam" id="PF01321">
    <property type="entry name" value="Creatinase_N"/>
    <property type="match status" value="1"/>
</dbReference>
<dbReference type="InterPro" id="IPR050659">
    <property type="entry name" value="Peptidase_M24B"/>
</dbReference>
<dbReference type="PANTHER" id="PTHR46112:SF2">
    <property type="entry name" value="XAA-PRO AMINOPEPTIDASE P-RELATED"/>
    <property type="match status" value="1"/>
</dbReference>
<feature type="domain" description="Peptidase M24" evidence="1">
    <location>
        <begin position="130"/>
        <end position="322"/>
    </location>
</feature>
<reference evidence="3 4" key="1">
    <citation type="submission" date="2016-11" db="EMBL/GenBank/DDBJ databases">
        <title>Comparative genomics of Acidibacillus ferroxidans species.</title>
        <authorList>
            <person name="Oliveira G."/>
            <person name="Nunes G."/>
            <person name="Oliveira R."/>
            <person name="Araujo F."/>
            <person name="Salim A."/>
            <person name="Scholte L."/>
            <person name="Morais D."/>
            <person name="Nancucheo I."/>
            <person name="Johnson D.B."/>
            <person name="Grail B."/>
            <person name="Bittencourt J."/>
            <person name="Valadares R."/>
        </authorList>
    </citation>
    <scope>NUCLEOTIDE SEQUENCE [LARGE SCALE GENOMIC DNA]</scope>
    <source>
        <strain evidence="3 4">Y002</strain>
    </source>
</reference>
<dbReference type="Pfam" id="PF00557">
    <property type="entry name" value="Peptidase_M24"/>
    <property type="match status" value="1"/>
</dbReference>
<evidence type="ECO:0000313" key="3">
    <source>
        <dbReference type="EMBL" id="PWI58577.1"/>
    </source>
</evidence>
<proteinExistence type="predicted"/>
<dbReference type="CDD" id="cd01066">
    <property type="entry name" value="APP_MetAP"/>
    <property type="match status" value="1"/>
</dbReference>
<dbReference type="AlphaFoldDB" id="A0A2U3DBC3"/>
<dbReference type="Proteomes" id="UP000245380">
    <property type="component" value="Unassembled WGS sequence"/>
</dbReference>
<gene>
    <name evidence="3" type="ORF">BM613_02905</name>
</gene>
<protein>
    <recommendedName>
        <fullName evidence="5">Peptidase M24</fullName>
    </recommendedName>
</protein>
<dbReference type="SUPFAM" id="SSF55920">
    <property type="entry name" value="Creatinase/aminopeptidase"/>
    <property type="match status" value="1"/>
</dbReference>
<evidence type="ECO:0008006" key="5">
    <source>
        <dbReference type="Google" id="ProtNLM"/>
    </source>
</evidence>
<feature type="domain" description="Creatinase N-terminal" evidence="2">
    <location>
        <begin position="3"/>
        <end position="103"/>
    </location>
</feature>
<dbReference type="SUPFAM" id="SSF53092">
    <property type="entry name" value="Creatinase/prolidase N-terminal domain"/>
    <property type="match status" value="1"/>
</dbReference>
<name>A0A2U3DBC3_SULT2</name>
<dbReference type="Gene3D" id="3.90.230.10">
    <property type="entry name" value="Creatinase/methionine aminopeptidase superfamily"/>
    <property type="match status" value="1"/>
</dbReference>
<comment type="caution">
    <text evidence="3">The sequence shown here is derived from an EMBL/GenBank/DDBJ whole genome shotgun (WGS) entry which is preliminary data.</text>
</comment>
<dbReference type="EMBL" id="MPDK01000003">
    <property type="protein sequence ID" value="PWI58577.1"/>
    <property type="molecule type" value="Genomic_DNA"/>
</dbReference>